<feature type="transmembrane region" description="Helical" evidence="11">
    <location>
        <begin position="15"/>
        <end position="39"/>
    </location>
</feature>
<dbReference type="InterPro" id="IPR003660">
    <property type="entry name" value="HAMP_dom"/>
</dbReference>
<dbReference type="InterPro" id="IPR036890">
    <property type="entry name" value="HATPase_C_sf"/>
</dbReference>
<evidence type="ECO:0000256" key="6">
    <source>
        <dbReference type="ARBA" id="ARBA00022741"/>
    </source>
</evidence>
<evidence type="ECO:0000256" key="11">
    <source>
        <dbReference type="SAM" id="Phobius"/>
    </source>
</evidence>
<evidence type="ECO:0000313" key="14">
    <source>
        <dbReference type="EMBL" id="MBR7783912.1"/>
    </source>
</evidence>
<dbReference type="Gene3D" id="3.30.565.10">
    <property type="entry name" value="Histidine kinase-like ATPase, C-terminal domain"/>
    <property type="match status" value="1"/>
</dbReference>
<proteinExistence type="predicted"/>
<dbReference type="EC" id="2.7.13.3" evidence="3"/>
<dbReference type="PANTHER" id="PTHR24421">
    <property type="entry name" value="NITRATE/NITRITE SENSOR PROTEIN NARX-RELATED"/>
    <property type="match status" value="1"/>
</dbReference>
<dbReference type="InterPro" id="IPR050482">
    <property type="entry name" value="Sensor_HK_TwoCompSys"/>
</dbReference>
<evidence type="ECO:0000256" key="4">
    <source>
        <dbReference type="ARBA" id="ARBA00022553"/>
    </source>
</evidence>
<reference evidence="14" key="1">
    <citation type="submission" date="2021-04" db="EMBL/GenBank/DDBJ databases">
        <title>novel species isolated from subtropical streams in China.</title>
        <authorList>
            <person name="Lu H."/>
        </authorList>
    </citation>
    <scope>NUCLEOTIDE SEQUENCE</scope>
    <source>
        <strain evidence="14">LFS511W</strain>
    </source>
</reference>
<accession>A0A941I6I0</accession>
<dbReference type="AlphaFoldDB" id="A0A941I6I0"/>
<keyword evidence="7 14" id="KW-0418">Kinase</keyword>
<dbReference type="RefSeq" id="WP_212689190.1">
    <property type="nucleotide sequence ID" value="NZ_JAGSPN010000016.1"/>
</dbReference>
<dbReference type="SUPFAM" id="SSF55874">
    <property type="entry name" value="ATPase domain of HSP90 chaperone/DNA topoisomerase II/histidine kinase"/>
    <property type="match status" value="1"/>
</dbReference>
<sequence length="494" mass="54765">MRELWQSVLRASGSLRWQIIALCVLPTLYLFASVVWYAYSARDREVREELRNHGQTVATALADRSAYALSQGQLAQIKESVQALLKSDPQILSVTIYGDKRQAILHEASTKGQTRVADMNTEAVIRQPLYWVSLQQSGSANGAQSATLNQEKIGTVRIALTAKQALAKRSQQFSVGILITSLALLVSMFVVTQLSGRLTSGLEQAMQTIRAIRQGERPERLVALDRGELGELQQSINQMSDSLDAARHRMEALVAERTSELEQSRNDAWAAREEIRHLLGRMHEAIEQERQSIAVEIHDELNASLVGTKLLAQRIVQLAQDGNPQSQQDIVQLAGQIAEISRSLYANGRQLVQRLRPEVLEVLGLAGALEEMLRVAQQSCPAMRFEFQAQDNWPELSERLAISAYRIAQEALSNTMKYAQAKTFRLHLHAESDQLLMQISDDGCGFEPGQASQGIGLAGMRERVMALQGEIQIRAMKGAGCQIRVSLPLHGSQT</sequence>
<feature type="domain" description="Histidine kinase" evidence="12">
    <location>
        <begin position="292"/>
        <end position="491"/>
    </location>
</feature>
<dbReference type="CDD" id="cd06225">
    <property type="entry name" value="HAMP"/>
    <property type="match status" value="1"/>
</dbReference>
<dbReference type="CDD" id="cd16917">
    <property type="entry name" value="HATPase_UhpB-NarQ-NarX-like"/>
    <property type="match status" value="1"/>
</dbReference>
<name>A0A941I6I0_9BURK</name>
<protein>
    <recommendedName>
        <fullName evidence="3">histidine kinase</fullName>
        <ecNumber evidence="3">2.7.13.3</ecNumber>
    </recommendedName>
</protein>
<evidence type="ECO:0000256" key="2">
    <source>
        <dbReference type="ARBA" id="ARBA00004370"/>
    </source>
</evidence>
<evidence type="ECO:0000256" key="1">
    <source>
        <dbReference type="ARBA" id="ARBA00000085"/>
    </source>
</evidence>
<evidence type="ECO:0000256" key="9">
    <source>
        <dbReference type="ARBA" id="ARBA00023012"/>
    </source>
</evidence>
<feature type="coiled-coil region" evidence="10">
    <location>
        <begin position="229"/>
        <end position="256"/>
    </location>
</feature>
<evidence type="ECO:0000256" key="5">
    <source>
        <dbReference type="ARBA" id="ARBA00022679"/>
    </source>
</evidence>
<dbReference type="InterPro" id="IPR019247">
    <property type="entry name" value="Histidine_kinase_BarA_N"/>
</dbReference>
<dbReference type="GO" id="GO:0046983">
    <property type="term" value="F:protein dimerization activity"/>
    <property type="evidence" value="ECO:0007669"/>
    <property type="project" value="InterPro"/>
</dbReference>
<dbReference type="SMART" id="SM00387">
    <property type="entry name" value="HATPase_c"/>
    <property type="match status" value="1"/>
</dbReference>
<evidence type="ECO:0000256" key="7">
    <source>
        <dbReference type="ARBA" id="ARBA00022777"/>
    </source>
</evidence>
<evidence type="ECO:0000256" key="8">
    <source>
        <dbReference type="ARBA" id="ARBA00022840"/>
    </source>
</evidence>
<dbReference type="InterPro" id="IPR005467">
    <property type="entry name" value="His_kinase_dom"/>
</dbReference>
<feature type="transmembrane region" description="Helical" evidence="11">
    <location>
        <begin position="173"/>
        <end position="191"/>
    </location>
</feature>
<keyword evidence="15" id="KW-1185">Reference proteome</keyword>
<evidence type="ECO:0000256" key="3">
    <source>
        <dbReference type="ARBA" id="ARBA00012438"/>
    </source>
</evidence>
<keyword evidence="11" id="KW-1133">Transmembrane helix</keyword>
<dbReference type="Gene3D" id="6.10.340.10">
    <property type="match status" value="1"/>
</dbReference>
<dbReference type="Proteomes" id="UP000680067">
    <property type="component" value="Unassembled WGS sequence"/>
</dbReference>
<evidence type="ECO:0000313" key="15">
    <source>
        <dbReference type="Proteomes" id="UP000680067"/>
    </source>
</evidence>
<feature type="domain" description="HAMP" evidence="13">
    <location>
        <begin position="196"/>
        <end position="248"/>
    </location>
</feature>
<comment type="catalytic activity">
    <reaction evidence="1">
        <text>ATP + protein L-histidine = ADP + protein N-phospho-L-histidine.</text>
        <dbReference type="EC" id="2.7.13.3"/>
    </reaction>
</comment>
<keyword evidence="8" id="KW-0067">ATP-binding</keyword>
<dbReference type="GO" id="GO:0016020">
    <property type="term" value="C:membrane"/>
    <property type="evidence" value="ECO:0007669"/>
    <property type="project" value="UniProtKB-SubCell"/>
</dbReference>
<dbReference type="Pfam" id="PF09984">
    <property type="entry name" value="sCache_4"/>
    <property type="match status" value="1"/>
</dbReference>
<dbReference type="Pfam" id="PF00672">
    <property type="entry name" value="HAMP"/>
    <property type="match status" value="1"/>
</dbReference>
<dbReference type="EMBL" id="JAGSPN010000016">
    <property type="protein sequence ID" value="MBR7783912.1"/>
    <property type="molecule type" value="Genomic_DNA"/>
</dbReference>
<dbReference type="SMART" id="SM00304">
    <property type="entry name" value="HAMP"/>
    <property type="match status" value="1"/>
</dbReference>
<evidence type="ECO:0000259" key="12">
    <source>
        <dbReference type="PROSITE" id="PS50109"/>
    </source>
</evidence>
<comment type="caution">
    <text evidence="14">The sequence shown here is derived from an EMBL/GenBank/DDBJ whole genome shotgun (WGS) entry which is preliminary data.</text>
</comment>
<keyword evidence="11" id="KW-0472">Membrane</keyword>
<keyword evidence="4" id="KW-0597">Phosphoprotein</keyword>
<organism evidence="14 15">
    <name type="scientific">Undibacterium luofuense</name>
    <dbReference type="NCBI Taxonomy" id="2828733"/>
    <lineage>
        <taxon>Bacteria</taxon>
        <taxon>Pseudomonadati</taxon>
        <taxon>Pseudomonadota</taxon>
        <taxon>Betaproteobacteria</taxon>
        <taxon>Burkholderiales</taxon>
        <taxon>Oxalobacteraceae</taxon>
        <taxon>Undibacterium</taxon>
    </lineage>
</organism>
<dbReference type="PANTHER" id="PTHR24421:SF10">
    <property type="entry name" value="NITRATE_NITRITE SENSOR PROTEIN NARQ"/>
    <property type="match status" value="1"/>
</dbReference>
<comment type="subcellular location">
    <subcellularLocation>
        <location evidence="2">Membrane</location>
    </subcellularLocation>
</comment>
<keyword evidence="5" id="KW-0808">Transferase</keyword>
<dbReference type="GO" id="GO:0005524">
    <property type="term" value="F:ATP binding"/>
    <property type="evidence" value="ECO:0007669"/>
    <property type="project" value="UniProtKB-KW"/>
</dbReference>
<dbReference type="PROSITE" id="PS50885">
    <property type="entry name" value="HAMP"/>
    <property type="match status" value="1"/>
</dbReference>
<dbReference type="Pfam" id="PF02518">
    <property type="entry name" value="HATPase_c"/>
    <property type="match status" value="1"/>
</dbReference>
<dbReference type="PROSITE" id="PS50109">
    <property type="entry name" value="HIS_KIN"/>
    <property type="match status" value="1"/>
</dbReference>
<keyword evidence="10" id="KW-0175">Coiled coil</keyword>
<dbReference type="InterPro" id="IPR003594">
    <property type="entry name" value="HATPase_dom"/>
</dbReference>
<dbReference type="GO" id="GO:0000155">
    <property type="term" value="F:phosphorelay sensor kinase activity"/>
    <property type="evidence" value="ECO:0007669"/>
    <property type="project" value="InterPro"/>
</dbReference>
<evidence type="ECO:0000259" key="13">
    <source>
        <dbReference type="PROSITE" id="PS50885"/>
    </source>
</evidence>
<keyword evidence="9" id="KW-0902">Two-component regulatory system</keyword>
<keyword evidence="6" id="KW-0547">Nucleotide-binding</keyword>
<evidence type="ECO:0000256" key="10">
    <source>
        <dbReference type="SAM" id="Coils"/>
    </source>
</evidence>
<gene>
    <name evidence="14" type="ORF">KDM89_17335</name>
</gene>
<dbReference type="Pfam" id="PF07730">
    <property type="entry name" value="HisKA_3"/>
    <property type="match status" value="1"/>
</dbReference>
<dbReference type="InterPro" id="IPR011712">
    <property type="entry name" value="Sig_transdc_His_kin_sub3_dim/P"/>
</dbReference>
<keyword evidence="11" id="KW-0812">Transmembrane</keyword>
<dbReference type="Gene3D" id="1.20.5.1930">
    <property type="match status" value="1"/>
</dbReference>